<organism evidence="1 2">
    <name type="scientific">Bacillus chungangensis</name>
    <dbReference type="NCBI Taxonomy" id="587633"/>
    <lineage>
        <taxon>Bacteria</taxon>
        <taxon>Bacillati</taxon>
        <taxon>Bacillota</taxon>
        <taxon>Bacilli</taxon>
        <taxon>Bacillales</taxon>
        <taxon>Bacillaceae</taxon>
        <taxon>Bacillus</taxon>
    </lineage>
</organism>
<keyword evidence="2" id="KW-1185">Reference proteome</keyword>
<proteinExistence type="predicted"/>
<sequence>MGVKKVTLVIRNGEAIDIRTSDLIKFEISVLKENHKLINDGKILIDEIERLCDEFRLEMKYNPSLERMLRDDIEKIILHRQKEKTIYCIDFRVQQQAGHDNVLWVSGWQ</sequence>
<gene>
    <name evidence="1" type="ORF">J2S08_000188</name>
</gene>
<dbReference type="EMBL" id="JAUSTT010000001">
    <property type="protein sequence ID" value="MDQ0174357.1"/>
    <property type="molecule type" value="Genomic_DNA"/>
</dbReference>
<accession>A0ABT9WMA2</accession>
<dbReference type="RefSeq" id="WP_307225758.1">
    <property type="nucleotide sequence ID" value="NZ_JAUSTT010000001.1"/>
</dbReference>
<dbReference type="Proteomes" id="UP001223586">
    <property type="component" value="Unassembled WGS sequence"/>
</dbReference>
<name>A0ABT9WMA2_9BACI</name>
<evidence type="ECO:0000313" key="2">
    <source>
        <dbReference type="Proteomes" id="UP001223586"/>
    </source>
</evidence>
<protein>
    <submittedName>
        <fullName evidence="1">Uncharacterized protein</fullName>
    </submittedName>
</protein>
<evidence type="ECO:0000313" key="1">
    <source>
        <dbReference type="EMBL" id="MDQ0174357.1"/>
    </source>
</evidence>
<reference evidence="1 2" key="1">
    <citation type="submission" date="2023-07" db="EMBL/GenBank/DDBJ databases">
        <title>Genomic Encyclopedia of Type Strains, Phase IV (KMG-IV): sequencing the most valuable type-strain genomes for metagenomic binning, comparative biology and taxonomic classification.</title>
        <authorList>
            <person name="Goeker M."/>
        </authorList>
    </citation>
    <scope>NUCLEOTIDE SEQUENCE [LARGE SCALE GENOMIC DNA]</scope>
    <source>
        <strain evidence="1 2">DSM 23837</strain>
    </source>
</reference>
<comment type="caution">
    <text evidence="1">The sequence shown here is derived from an EMBL/GenBank/DDBJ whole genome shotgun (WGS) entry which is preliminary data.</text>
</comment>